<evidence type="ECO:0000256" key="2">
    <source>
        <dbReference type="ARBA" id="ARBA00022801"/>
    </source>
</evidence>
<evidence type="ECO:0000256" key="3">
    <source>
        <dbReference type="ARBA" id="ARBA00023295"/>
    </source>
</evidence>
<dbReference type="InterPro" id="IPR011120">
    <property type="entry name" value="Trehalase_Ca-bd"/>
</dbReference>
<feature type="domain" description="Neutral trehalase Ca2+ binding" evidence="4">
    <location>
        <begin position="37"/>
        <end position="63"/>
    </location>
</feature>
<dbReference type="Pfam" id="PF07492">
    <property type="entry name" value="Trehalase_Ca-bi"/>
    <property type="match status" value="1"/>
</dbReference>
<dbReference type="PROSITE" id="PS00927">
    <property type="entry name" value="TREHALASE_1"/>
    <property type="match status" value="1"/>
</dbReference>
<evidence type="ECO:0000256" key="1">
    <source>
        <dbReference type="ARBA" id="ARBA00001576"/>
    </source>
</evidence>
<sequence length="643" mass="74490">MRKQNFQFQYVVVIISILLFAGCQENTVEKATNEEILDKLITQEDTDGDKKITIDDKGPKKFEFIDATGKPNVIEGTYHLSNLLQELAIAEDNGTISMDKITEAPSDRISRLIRTRFWDNLTRSIDKEGLEKVLGDTKSTTNTLRLYIPHNDEVAATYFKSLESDFQKLKVVVLPKEITAEFVKSLNHKPGILNLGYTKKGKEYNGKPFVVPGGRFNEMYGWDSYFESVGLLIDDREDLAMSMADNFAYQVEHYGKILNANRSYYLTRTQPPFFSSLLKEIYTKNQDISKDWLAKNLKMVIKEYETVWMQKGVRLTDNGLNRFYGEGIGIPPETEEGHFDFVLKKYAEKHKPDFESFKVMYQDGSIKDKALDEYFTHDRSMRESGHDTSNRLDDVCANLNTVGLNSLLYKYEVDIAFMIKEVFNNNFQDTNAEFWLSKAKKRKDLMNELMWNDEIGGYYDYNFVTKKQQKIESATNYYPLWVGISSDHQADRMIKNLFTNLVEKGGIAGTTDISDKTNPNAPQRQWDYPNGWAPHQMIIWRGLSNYGYKNEVQELVYRWLWMITKNAVNYNGTIPEKYDVVKCTHKVYAEYGNVGTEFDYITPSGFGWMNASYQLGLSFLNEDLEDKLDKLVDPDHIFKKEKK</sequence>
<proteinExistence type="predicted"/>
<reference evidence="6" key="1">
    <citation type="journal article" date="2019" name="Int. J. Syst. Evol. Microbiol.">
        <title>The Global Catalogue of Microorganisms (GCM) 10K type strain sequencing project: providing services to taxonomists for standard genome sequencing and annotation.</title>
        <authorList>
            <consortium name="The Broad Institute Genomics Platform"/>
            <consortium name="The Broad Institute Genome Sequencing Center for Infectious Disease"/>
            <person name="Wu L."/>
            <person name="Ma J."/>
        </authorList>
    </citation>
    <scope>NUCLEOTIDE SEQUENCE [LARGE SCALE GENOMIC DNA]</scope>
    <source>
        <strain evidence="6">DT92</strain>
    </source>
</reference>
<dbReference type="EMBL" id="JBHUHY010000034">
    <property type="protein sequence ID" value="MFD2189033.1"/>
    <property type="molecule type" value="Genomic_DNA"/>
</dbReference>
<dbReference type="SUPFAM" id="SSF48208">
    <property type="entry name" value="Six-hairpin glycosidases"/>
    <property type="match status" value="1"/>
</dbReference>
<dbReference type="RefSeq" id="WP_378322066.1">
    <property type="nucleotide sequence ID" value="NZ_JBHUHY010000034.1"/>
</dbReference>
<comment type="caution">
    <text evidence="5">The sequence shown here is derived from an EMBL/GenBank/DDBJ whole genome shotgun (WGS) entry which is preliminary data.</text>
</comment>
<dbReference type="PROSITE" id="PS51257">
    <property type="entry name" value="PROKAR_LIPOPROTEIN"/>
    <property type="match status" value="1"/>
</dbReference>
<dbReference type="Proteomes" id="UP001597344">
    <property type="component" value="Unassembled WGS sequence"/>
</dbReference>
<comment type="catalytic activity">
    <reaction evidence="1">
        <text>alpha,alpha-trehalose + H2O = alpha-D-glucose + beta-D-glucose</text>
        <dbReference type="Rhea" id="RHEA:32675"/>
        <dbReference type="ChEBI" id="CHEBI:15377"/>
        <dbReference type="ChEBI" id="CHEBI:15903"/>
        <dbReference type="ChEBI" id="CHEBI:16551"/>
        <dbReference type="ChEBI" id="CHEBI:17925"/>
        <dbReference type="EC" id="3.2.1.28"/>
    </reaction>
</comment>
<dbReference type="PRINTS" id="PR00744">
    <property type="entry name" value="GLHYDRLASE37"/>
</dbReference>
<dbReference type="PANTHER" id="PTHR23403:SF6">
    <property type="entry name" value="CYTOSOLIC NEUTRAL TREHALASE-RELATED"/>
    <property type="match status" value="1"/>
</dbReference>
<dbReference type="InterPro" id="IPR001661">
    <property type="entry name" value="Glyco_hydro_37"/>
</dbReference>
<evidence type="ECO:0000313" key="6">
    <source>
        <dbReference type="Proteomes" id="UP001597344"/>
    </source>
</evidence>
<accession>A0ABW5B133</accession>
<evidence type="ECO:0000259" key="4">
    <source>
        <dbReference type="Pfam" id="PF07492"/>
    </source>
</evidence>
<keyword evidence="3 5" id="KW-0326">Glycosidase</keyword>
<gene>
    <name evidence="5" type="ORF">ACFSJT_19685</name>
</gene>
<dbReference type="InterPro" id="IPR012341">
    <property type="entry name" value="6hp_glycosidase-like_sf"/>
</dbReference>
<dbReference type="InterPro" id="IPR008928">
    <property type="entry name" value="6-hairpin_glycosidase_sf"/>
</dbReference>
<protein>
    <submittedName>
        <fullName evidence="5">Trehalase family glycosidase</fullName>
    </submittedName>
</protein>
<dbReference type="Pfam" id="PF01204">
    <property type="entry name" value="Trehalase"/>
    <property type="match status" value="1"/>
</dbReference>
<dbReference type="PANTHER" id="PTHR23403">
    <property type="entry name" value="TREHALASE"/>
    <property type="match status" value="1"/>
</dbReference>
<keyword evidence="2" id="KW-0378">Hydrolase</keyword>
<dbReference type="PROSITE" id="PS00928">
    <property type="entry name" value="TREHALASE_2"/>
    <property type="match status" value="1"/>
</dbReference>
<name>A0ABW5B133_9FLAO</name>
<dbReference type="GO" id="GO:0016798">
    <property type="term" value="F:hydrolase activity, acting on glycosyl bonds"/>
    <property type="evidence" value="ECO:0007669"/>
    <property type="project" value="UniProtKB-KW"/>
</dbReference>
<dbReference type="Gene3D" id="1.50.10.10">
    <property type="match status" value="1"/>
</dbReference>
<evidence type="ECO:0000313" key="5">
    <source>
        <dbReference type="EMBL" id="MFD2189033.1"/>
    </source>
</evidence>
<organism evidence="5 6">
    <name type="scientific">Aquimarina celericrescens</name>
    <dbReference type="NCBI Taxonomy" id="1964542"/>
    <lineage>
        <taxon>Bacteria</taxon>
        <taxon>Pseudomonadati</taxon>
        <taxon>Bacteroidota</taxon>
        <taxon>Flavobacteriia</taxon>
        <taxon>Flavobacteriales</taxon>
        <taxon>Flavobacteriaceae</taxon>
        <taxon>Aquimarina</taxon>
    </lineage>
</organism>
<keyword evidence="6" id="KW-1185">Reference proteome</keyword>
<dbReference type="InterPro" id="IPR018232">
    <property type="entry name" value="Glyco_hydro_37_CS"/>
</dbReference>